<dbReference type="InterPro" id="IPR045464">
    <property type="entry name" value="Hrt3/FBXO9_C"/>
</dbReference>
<gene>
    <name evidence="3" type="ORF">BDZ94DRAFT_1158574</name>
</gene>
<protein>
    <recommendedName>
        <fullName evidence="2">F-box domain-containing protein</fullName>
    </recommendedName>
</protein>
<evidence type="ECO:0000313" key="3">
    <source>
        <dbReference type="EMBL" id="KAF9466103.1"/>
    </source>
</evidence>
<sequence length="468" mass="52707">MQSVPSRSLLPPEEEPAELARFRAEWLAELRKRNSGDTIIPSLESEINLKVESSTIPEIPPISSSSPESEGPGPSITLPYVSSAAVRGGSAPLPPALGTALNIYRRAVNHEQRSELDDALLLYRQAFRMDPHVDRAYHRGEMLASVIAAQKHGEDLEVTRTLEEKLEYGLILRPTDTSTTVGVVTGILANLVKNFFGTLSFEPEIEGEPVYLGKLPDELLVVVLRNLDPTSVERFATINRKARVLALDSAIWRHMVATTYKPPQVPDVESMVSVVKKYFADYRRIFIEQPRVRMDGVYIAICHYIRPGLSENSWVNISHLITYHRYLRFFPNGQVLSLLTNEEYPPQQIIPLLKPSLRMKGLLVGTWLLSGTTLHLSNLLDASGRFPLSITDIPSAPLEAPSITDYSERTRYAFMMTLDLRSRPLGRWNKMNLQSYNSMNLETGDISPVALKHERPFWFSKVRSYAVN</sequence>
<dbReference type="InterPro" id="IPR036047">
    <property type="entry name" value="F-box-like_dom_sf"/>
</dbReference>
<dbReference type="GO" id="GO:0031146">
    <property type="term" value="P:SCF-dependent proteasomal ubiquitin-dependent protein catabolic process"/>
    <property type="evidence" value="ECO:0007669"/>
    <property type="project" value="TreeGrafter"/>
</dbReference>
<name>A0A9P6CMW2_9AGAR</name>
<accession>A0A9P6CMW2</accession>
<evidence type="ECO:0000256" key="1">
    <source>
        <dbReference type="ARBA" id="ARBA00022786"/>
    </source>
</evidence>
<dbReference type="PANTHER" id="PTHR12874">
    <property type="entry name" value="F-BOX ONLY PROTEIN 48-RELATED"/>
    <property type="match status" value="1"/>
</dbReference>
<reference evidence="3" key="1">
    <citation type="submission" date="2020-11" db="EMBL/GenBank/DDBJ databases">
        <authorList>
            <consortium name="DOE Joint Genome Institute"/>
            <person name="Ahrendt S."/>
            <person name="Riley R."/>
            <person name="Andreopoulos W."/>
            <person name="Labutti K."/>
            <person name="Pangilinan J."/>
            <person name="Ruiz-Duenas F.J."/>
            <person name="Barrasa J.M."/>
            <person name="Sanchez-Garcia M."/>
            <person name="Camarero S."/>
            <person name="Miyauchi S."/>
            <person name="Serrano A."/>
            <person name="Linde D."/>
            <person name="Babiker R."/>
            <person name="Drula E."/>
            <person name="Ayuso-Fernandez I."/>
            <person name="Pacheco R."/>
            <person name="Padilla G."/>
            <person name="Ferreira P."/>
            <person name="Barriuso J."/>
            <person name="Kellner H."/>
            <person name="Castanera R."/>
            <person name="Alfaro M."/>
            <person name="Ramirez L."/>
            <person name="Pisabarro A.G."/>
            <person name="Kuo A."/>
            <person name="Tritt A."/>
            <person name="Lipzen A."/>
            <person name="He G."/>
            <person name="Yan M."/>
            <person name="Ng V."/>
            <person name="Cullen D."/>
            <person name="Martin F."/>
            <person name="Rosso M.-N."/>
            <person name="Henrissat B."/>
            <person name="Hibbett D."/>
            <person name="Martinez A.T."/>
            <person name="Grigoriev I.V."/>
        </authorList>
    </citation>
    <scope>NUCLEOTIDE SEQUENCE</scope>
    <source>
        <strain evidence="3">CBS 247.69</strain>
    </source>
</reference>
<dbReference type="Pfam" id="PF12937">
    <property type="entry name" value="F-box-like"/>
    <property type="match status" value="1"/>
</dbReference>
<proteinExistence type="predicted"/>
<dbReference type="GO" id="GO:0019005">
    <property type="term" value="C:SCF ubiquitin ligase complex"/>
    <property type="evidence" value="ECO:0007669"/>
    <property type="project" value="TreeGrafter"/>
</dbReference>
<dbReference type="SUPFAM" id="SSF81383">
    <property type="entry name" value="F-box domain"/>
    <property type="match status" value="1"/>
</dbReference>
<dbReference type="EMBL" id="MU150243">
    <property type="protein sequence ID" value="KAF9466103.1"/>
    <property type="molecule type" value="Genomic_DNA"/>
</dbReference>
<dbReference type="Proteomes" id="UP000807353">
    <property type="component" value="Unassembled WGS sequence"/>
</dbReference>
<keyword evidence="4" id="KW-1185">Reference proteome</keyword>
<dbReference type="GO" id="GO:0005737">
    <property type="term" value="C:cytoplasm"/>
    <property type="evidence" value="ECO:0007669"/>
    <property type="project" value="TreeGrafter"/>
</dbReference>
<dbReference type="PANTHER" id="PTHR12874:SF9">
    <property type="entry name" value="F-BOX ONLY PROTEIN 48"/>
    <property type="match status" value="1"/>
</dbReference>
<dbReference type="Pfam" id="PF19270">
    <property type="entry name" value="FBO_C"/>
    <property type="match status" value="1"/>
</dbReference>
<dbReference type="InterPro" id="IPR001810">
    <property type="entry name" value="F-box_dom"/>
</dbReference>
<evidence type="ECO:0000259" key="2">
    <source>
        <dbReference type="PROSITE" id="PS50181"/>
    </source>
</evidence>
<evidence type="ECO:0000313" key="4">
    <source>
        <dbReference type="Proteomes" id="UP000807353"/>
    </source>
</evidence>
<dbReference type="AlphaFoldDB" id="A0A9P6CMW2"/>
<dbReference type="OrthoDB" id="2117972at2759"/>
<organism evidence="3 4">
    <name type="scientific">Collybia nuda</name>
    <dbReference type="NCBI Taxonomy" id="64659"/>
    <lineage>
        <taxon>Eukaryota</taxon>
        <taxon>Fungi</taxon>
        <taxon>Dikarya</taxon>
        <taxon>Basidiomycota</taxon>
        <taxon>Agaricomycotina</taxon>
        <taxon>Agaricomycetes</taxon>
        <taxon>Agaricomycetidae</taxon>
        <taxon>Agaricales</taxon>
        <taxon>Tricholomatineae</taxon>
        <taxon>Clitocybaceae</taxon>
        <taxon>Collybia</taxon>
    </lineage>
</organism>
<dbReference type="Gene3D" id="1.20.1280.50">
    <property type="match status" value="1"/>
</dbReference>
<comment type="caution">
    <text evidence="3">The sequence shown here is derived from an EMBL/GenBank/DDBJ whole genome shotgun (WGS) entry which is preliminary data.</text>
</comment>
<feature type="domain" description="F-box" evidence="2">
    <location>
        <begin position="209"/>
        <end position="255"/>
    </location>
</feature>
<keyword evidence="1" id="KW-0833">Ubl conjugation pathway</keyword>
<dbReference type="PROSITE" id="PS50181">
    <property type="entry name" value="FBOX"/>
    <property type="match status" value="1"/>
</dbReference>